<organism evidence="1 2">
    <name type="scientific">Rosa chinensis</name>
    <name type="common">China rose</name>
    <dbReference type="NCBI Taxonomy" id="74649"/>
    <lineage>
        <taxon>Eukaryota</taxon>
        <taxon>Viridiplantae</taxon>
        <taxon>Streptophyta</taxon>
        <taxon>Embryophyta</taxon>
        <taxon>Tracheophyta</taxon>
        <taxon>Spermatophyta</taxon>
        <taxon>Magnoliopsida</taxon>
        <taxon>eudicotyledons</taxon>
        <taxon>Gunneridae</taxon>
        <taxon>Pentapetalae</taxon>
        <taxon>rosids</taxon>
        <taxon>fabids</taxon>
        <taxon>Rosales</taxon>
        <taxon>Rosaceae</taxon>
        <taxon>Rosoideae</taxon>
        <taxon>Rosoideae incertae sedis</taxon>
        <taxon>Rosa</taxon>
    </lineage>
</organism>
<dbReference type="Proteomes" id="UP000238479">
    <property type="component" value="Chromosome 2"/>
</dbReference>
<keyword evidence="2" id="KW-1185">Reference proteome</keyword>
<dbReference type="InterPro" id="IPR029052">
    <property type="entry name" value="Metallo-depent_PP-like"/>
</dbReference>
<comment type="caution">
    <text evidence="1">The sequence shown here is derived from an EMBL/GenBank/DDBJ whole genome shotgun (WGS) entry which is preliminary data.</text>
</comment>
<dbReference type="Gene3D" id="3.60.21.10">
    <property type="match status" value="1"/>
</dbReference>
<dbReference type="OrthoDB" id="411211at2759"/>
<sequence>MEKKRLWVPTVVAQVCLCFGLYLAFQLGQPQNSVNLHRRSESRDLYFISVRGGFRPLKQQTHLLKQMEKVAKKYKAKFVVDISDLGKDDPLMQNGTLHFSSLKVPWYTTTVSGRYGGGYFQKQIRLPSKKTLDLIGVDTGSLEGKVLISGSSSEFGLNQLHWLTRTLEETSSDWCIVVGFHPLAKCEDSEEGMEANQVFESLHHSFMKYEVNAYISGRGCTSDVQQGTLSYIGNPGSTNALASVNETSIFSRELEVKFLLHRVSSLEIVTYFVSLNGEVVHKSVLHQKGKAVM</sequence>
<reference evidence="1 2" key="1">
    <citation type="journal article" date="2018" name="Nat. Genet.">
        <title>The Rosa genome provides new insights in the design of modern roses.</title>
        <authorList>
            <person name="Bendahmane M."/>
        </authorList>
    </citation>
    <scope>NUCLEOTIDE SEQUENCE [LARGE SCALE GENOMIC DNA]</scope>
    <source>
        <strain evidence="2">cv. Old Blush</strain>
    </source>
</reference>
<dbReference type="Gramene" id="PRQ46152">
    <property type="protein sequence ID" value="PRQ46152"/>
    <property type="gene ID" value="RchiOBHm_Chr2g0085991"/>
</dbReference>
<gene>
    <name evidence="1" type="ORF">RchiOBHm_Chr2g0085991</name>
</gene>
<name>A0A2P6RI92_ROSCH</name>
<dbReference type="OMA" id="MYFQALN"/>
<dbReference type="AlphaFoldDB" id="A0A2P6RI92"/>
<accession>A0A2P6RI92</accession>
<dbReference type="STRING" id="74649.A0A2P6RI92"/>
<evidence type="ECO:0000313" key="1">
    <source>
        <dbReference type="EMBL" id="PRQ46152.1"/>
    </source>
</evidence>
<dbReference type="SUPFAM" id="SSF56300">
    <property type="entry name" value="Metallo-dependent phosphatases"/>
    <property type="match status" value="1"/>
</dbReference>
<evidence type="ECO:0000313" key="2">
    <source>
        <dbReference type="Proteomes" id="UP000238479"/>
    </source>
</evidence>
<dbReference type="PANTHER" id="PTHR32254">
    <property type="entry name" value="EXPRESSED PROTEIN"/>
    <property type="match status" value="1"/>
</dbReference>
<dbReference type="PANTHER" id="PTHR32254:SF5">
    <property type="entry name" value="CALCINEURIN-LIKE METALLO-PHOSPHOESTERASE SUPERFAMILY PROTEIN"/>
    <property type="match status" value="1"/>
</dbReference>
<proteinExistence type="predicted"/>
<protein>
    <submittedName>
        <fullName evidence="1">Putative metallo-dependent phosphatase</fullName>
    </submittedName>
</protein>
<dbReference type="EMBL" id="PDCK01000040">
    <property type="protein sequence ID" value="PRQ46152.1"/>
    <property type="molecule type" value="Genomic_DNA"/>
</dbReference>